<dbReference type="Pfam" id="PF12164">
    <property type="entry name" value="SporV_AA"/>
    <property type="match status" value="1"/>
</dbReference>
<evidence type="ECO:0000256" key="1">
    <source>
        <dbReference type="SAM" id="Phobius"/>
    </source>
</evidence>
<evidence type="ECO:0000313" key="3">
    <source>
        <dbReference type="EMBL" id="SDZ15452.1"/>
    </source>
</evidence>
<dbReference type="AlphaFoldDB" id="A0A1H3QPE3"/>
<keyword evidence="4" id="KW-1185">Reference proteome</keyword>
<dbReference type="OrthoDB" id="9782754at2"/>
<dbReference type="Gene3D" id="2.60.480.10">
    <property type="entry name" value="eubacterium ventriosum atcc domain"/>
    <property type="match status" value="1"/>
</dbReference>
<proteinExistence type="predicted"/>
<gene>
    <name evidence="3" type="ORF">SAMN05660462_02026</name>
</gene>
<dbReference type="RefSeq" id="WP_091730678.1">
    <property type="nucleotide sequence ID" value="NZ_FNQE01000022.1"/>
</dbReference>
<keyword evidence="1" id="KW-0472">Membrane</keyword>
<dbReference type="InterPro" id="IPR038548">
    <property type="entry name" value="SporV_AA_N_sf"/>
</dbReference>
<evidence type="ECO:0000259" key="2">
    <source>
        <dbReference type="Pfam" id="PF12164"/>
    </source>
</evidence>
<keyword evidence="1" id="KW-0812">Transmembrane</keyword>
<reference evidence="3 4" key="1">
    <citation type="submission" date="2016-10" db="EMBL/GenBank/DDBJ databases">
        <authorList>
            <person name="de Groot N.N."/>
        </authorList>
    </citation>
    <scope>NUCLEOTIDE SEQUENCE [LARGE SCALE GENOMIC DNA]</scope>
    <source>
        <strain evidence="3 4">DSM 21650</strain>
    </source>
</reference>
<feature type="transmembrane region" description="Helical" evidence="1">
    <location>
        <begin position="100"/>
        <end position="122"/>
    </location>
</feature>
<dbReference type="Proteomes" id="UP000198625">
    <property type="component" value="Unassembled WGS sequence"/>
</dbReference>
<feature type="transmembrane region" description="Helical" evidence="1">
    <location>
        <begin position="150"/>
        <end position="172"/>
    </location>
</feature>
<organism evidence="3 4">
    <name type="scientific">Proteiniborus ethanoligenes</name>
    <dbReference type="NCBI Taxonomy" id="415015"/>
    <lineage>
        <taxon>Bacteria</taxon>
        <taxon>Bacillati</taxon>
        <taxon>Bacillota</taxon>
        <taxon>Clostridia</taxon>
        <taxon>Eubacteriales</taxon>
        <taxon>Proteiniborus</taxon>
    </lineage>
</organism>
<dbReference type="EMBL" id="FNQE01000022">
    <property type="protein sequence ID" value="SDZ15452.1"/>
    <property type="molecule type" value="Genomic_DNA"/>
</dbReference>
<accession>A0A1H3QPE3</accession>
<evidence type="ECO:0000313" key="4">
    <source>
        <dbReference type="Proteomes" id="UP000198625"/>
    </source>
</evidence>
<feature type="domain" description="Stage V sporulation protein AA" evidence="2">
    <location>
        <begin position="7"/>
        <end position="94"/>
    </location>
</feature>
<dbReference type="InterPro" id="IPR021997">
    <property type="entry name" value="SporV_AA"/>
</dbReference>
<sequence length="205" mass="23681">MIIINTTKVFIQTEPKITMAPNQEVRIKHIASVFSTDSKKENEIMELKVHHMPHNKINDVIPALKIINVIHKYDQNIDLRLIGNTEILVNIQKEKDERTIFTIIKTILVCFILFLGAGLAIINFHADVNMGESLQIVYHMLTGEENHKPLILLIPYSLGIGAGMSVFFNHIFQKKWKKEPSPLEMEMFLYEKNMDDFILDSTKHN</sequence>
<name>A0A1H3QPE3_9FIRM</name>
<keyword evidence="1" id="KW-1133">Transmembrane helix</keyword>
<dbReference type="STRING" id="415015.SAMN05660462_02026"/>
<protein>
    <submittedName>
        <fullName evidence="3">Stage V sporulation protein AA</fullName>
    </submittedName>
</protein>